<feature type="signal peptide" evidence="1">
    <location>
        <begin position="1"/>
        <end position="23"/>
    </location>
</feature>
<organism evidence="2 3">
    <name type="scientific">Rubidibacter lacunae KORDI 51-2</name>
    <dbReference type="NCBI Taxonomy" id="582515"/>
    <lineage>
        <taxon>Bacteria</taxon>
        <taxon>Bacillati</taxon>
        <taxon>Cyanobacteriota</taxon>
        <taxon>Cyanophyceae</taxon>
        <taxon>Oscillatoriophycideae</taxon>
        <taxon>Chroococcales</taxon>
        <taxon>Aphanothecaceae</taxon>
        <taxon>Rubidibacter</taxon>
    </lineage>
</organism>
<dbReference type="STRING" id="582515.KR51_00032630"/>
<keyword evidence="3" id="KW-1185">Reference proteome</keyword>
<dbReference type="eggNOG" id="ENOG5031GDF">
    <property type="taxonomic scope" value="Bacteria"/>
</dbReference>
<evidence type="ECO:0000313" key="2">
    <source>
        <dbReference type="EMBL" id="ERN40316.1"/>
    </source>
</evidence>
<proteinExistence type="predicted"/>
<dbReference type="OrthoDB" id="572162at2"/>
<dbReference type="AlphaFoldDB" id="U5DFD8"/>
<accession>U5DFD8</accession>
<evidence type="ECO:0008006" key="4">
    <source>
        <dbReference type="Google" id="ProtNLM"/>
    </source>
</evidence>
<dbReference type="InParanoid" id="U5DFD8"/>
<gene>
    <name evidence="2" type="ORF">KR51_00032630</name>
</gene>
<keyword evidence="1" id="KW-0732">Signal</keyword>
<reference evidence="2 3" key="1">
    <citation type="submission" date="2013-05" db="EMBL/GenBank/DDBJ databases">
        <title>Draft genome sequence of Rubidibacter lacunae KORDI 51-2.</title>
        <authorList>
            <person name="Choi D.H."/>
            <person name="Noh J.H."/>
            <person name="Kwon K.-K."/>
            <person name="Lee J.-H."/>
            <person name="Ryu J.-Y."/>
        </authorList>
    </citation>
    <scope>NUCLEOTIDE SEQUENCE [LARGE SCALE GENOMIC DNA]</scope>
    <source>
        <strain evidence="2 3">KORDI 51-2</strain>
    </source>
</reference>
<evidence type="ECO:0000313" key="3">
    <source>
        <dbReference type="Proteomes" id="UP000016960"/>
    </source>
</evidence>
<feature type="chain" id="PRO_5004659220" description="Biotin carboxylase" evidence="1">
    <location>
        <begin position="24"/>
        <end position="144"/>
    </location>
</feature>
<dbReference type="Proteomes" id="UP000016960">
    <property type="component" value="Unassembled WGS sequence"/>
</dbReference>
<sequence length="144" mass="15807">MRYRVLATLAIAACFWLSGLLPAAALTQIRLFDLSYTDCPAEFDNMVTSGGSSRAATCYLIEGKADNHSGKYVYDADVYGRVYDAKGNPTMQNRTRLGSIEEVPPGVSDFTLRITVPASQELPLQLKQFKASGFSAKVRRAFLN</sequence>
<comment type="caution">
    <text evidence="2">The sequence shown here is derived from an EMBL/GenBank/DDBJ whole genome shotgun (WGS) entry which is preliminary data.</text>
</comment>
<dbReference type="EMBL" id="ASSJ01000079">
    <property type="protein sequence ID" value="ERN40316.1"/>
    <property type="molecule type" value="Genomic_DNA"/>
</dbReference>
<dbReference type="RefSeq" id="WP_022608868.1">
    <property type="nucleotide sequence ID" value="NZ_ASSJ01000079.1"/>
</dbReference>
<evidence type="ECO:0000256" key="1">
    <source>
        <dbReference type="SAM" id="SignalP"/>
    </source>
</evidence>
<dbReference type="PATRIC" id="fig|582515.4.peg.3663"/>
<protein>
    <recommendedName>
        <fullName evidence="4">Biotin carboxylase</fullName>
    </recommendedName>
</protein>
<name>U5DFD8_9CHRO</name>